<accession>A0A6A5VB36</accession>
<evidence type="ECO:0000256" key="4">
    <source>
        <dbReference type="ARBA" id="ARBA00023239"/>
    </source>
</evidence>
<comment type="similarity">
    <text evidence="1">Belongs to the Gfa family.</text>
</comment>
<dbReference type="Gene3D" id="3.90.1590.10">
    <property type="entry name" value="glutathione-dependent formaldehyde- activating enzyme (gfa)"/>
    <property type="match status" value="1"/>
</dbReference>
<dbReference type="AlphaFoldDB" id="A0A6A5VB36"/>
<keyword evidence="4" id="KW-0456">Lyase</keyword>
<dbReference type="EMBL" id="ML976675">
    <property type="protein sequence ID" value="KAF1974364.1"/>
    <property type="molecule type" value="Genomic_DNA"/>
</dbReference>
<evidence type="ECO:0000313" key="7">
    <source>
        <dbReference type="EMBL" id="KAF1974364.1"/>
    </source>
</evidence>
<evidence type="ECO:0000256" key="3">
    <source>
        <dbReference type="ARBA" id="ARBA00022833"/>
    </source>
</evidence>
<dbReference type="PANTHER" id="PTHR33337:SF33">
    <property type="entry name" value="CENP-V_GFA DOMAIN-CONTAINING PROTEIN"/>
    <property type="match status" value="1"/>
</dbReference>
<keyword evidence="2" id="KW-0479">Metal-binding</keyword>
<evidence type="ECO:0000256" key="2">
    <source>
        <dbReference type="ARBA" id="ARBA00022723"/>
    </source>
</evidence>
<gene>
    <name evidence="7" type="ORF">BU23DRAFT_598412</name>
</gene>
<organism evidence="7 8">
    <name type="scientific">Bimuria novae-zelandiae CBS 107.79</name>
    <dbReference type="NCBI Taxonomy" id="1447943"/>
    <lineage>
        <taxon>Eukaryota</taxon>
        <taxon>Fungi</taxon>
        <taxon>Dikarya</taxon>
        <taxon>Ascomycota</taxon>
        <taxon>Pezizomycotina</taxon>
        <taxon>Dothideomycetes</taxon>
        <taxon>Pleosporomycetidae</taxon>
        <taxon>Pleosporales</taxon>
        <taxon>Massarineae</taxon>
        <taxon>Didymosphaeriaceae</taxon>
        <taxon>Bimuria</taxon>
    </lineage>
</organism>
<dbReference type="PANTHER" id="PTHR33337">
    <property type="entry name" value="GFA DOMAIN-CONTAINING PROTEIN"/>
    <property type="match status" value="1"/>
</dbReference>
<feature type="compositionally biased region" description="Acidic residues" evidence="5">
    <location>
        <begin position="183"/>
        <end position="193"/>
    </location>
</feature>
<dbReference type="Pfam" id="PF04828">
    <property type="entry name" value="GFA"/>
    <property type="match status" value="1"/>
</dbReference>
<reference evidence="7" key="1">
    <citation type="journal article" date="2020" name="Stud. Mycol.">
        <title>101 Dothideomycetes genomes: a test case for predicting lifestyles and emergence of pathogens.</title>
        <authorList>
            <person name="Haridas S."/>
            <person name="Albert R."/>
            <person name="Binder M."/>
            <person name="Bloem J."/>
            <person name="Labutti K."/>
            <person name="Salamov A."/>
            <person name="Andreopoulos B."/>
            <person name="Baker S."/>
            <person name="Barry K."/>
            <person name="Bills G."/>
            <person name="Bluhm B."/>
            <person name="Cannon C."/>
            <person name="Castanera R."/>
            <person name="Culley D."/>
            <person name="Daum C."/>
            <person name="Ezra D."/>
            <person name="Gonzalez J."/>
            <person name="Henrissat B."/>
            <person name="Kuo A."/>
            <person name="Liang C."/>
            <person name="Lipzen A."/>
            <person name="Lutzoni F."/>
            <person name="Magnuson J."/>
            <person name="Mondo S."/>
            <person name="Nolan M."/>
            <person name="Ohm R."/>
            <person name="Pangilinan J."/>
            <person name="Park H.-J."/>
            <person name="Ramirez L."/>
            <person name="Alfaro M."/>
            <person name="Sun H."/>
            <person name="Tritt A."/>
            <person name="Yoshinaga Y."/>
            <person name="Zwiers L.-H."/>
            <person name="Turgeon B."/>
            <person name="Goodwin S."/>
            <person name="Spatafora J."/>
            <person name="Crous P."/>
            <person name="Grigoriev I."/>
        </authorList>
    </citation>
    <scope>NUCLEOTIDE SEQUENCE</scope>
    <source>
        <strain evidence="7">CBS 107.79</strain>
    </source>
</reference>
<dbReference type="Proteomes" id="UP000800036">
    <property type="component" value="Unassembled WGS sequence"/>
</dbReference>
<dbReference type="OrthoDB" id="406544at2759"/>
<sequence>MALPFPTDNFFPLSGRCSCATISYQITAFPLITHICYCTWCQRESGSVCGLNTLIESSYFKLTASTKPELISGPTPSGNGQTNARCPLCHDTLFKYYGANRHMTYVKAGTLDRDSFQRVMEGERVHIYAGSKPEWVGLEGERKRGVGVFEEYYVREEVWRKEALERREGLMERVTREKKIEGSEDGDGDGARE</sequence>
<dbReference type="InterPro" id="IPR011057">
    <property type="entry name" value="Mss4-like_sf"/>
</dbReference>
<dbReference type="GO" id="GO:0016846">
    <property type="term" value="F:carbon-sulfur lyase activity"/>
    <property type="evidence" value="ECO:0007669"/>
    <property type="project" value="InterPro"/>
</dbReference>
<dbReference type="InterPro" id="IPR006913">
    <property type="entry name" value="CENP-V/GFA"/>
</dbReference>
<keyword evidence="3" id="KW-0862">Zinc</keyword>
<dbReference type="SUPFAM" id="SSF51316">
    <property type="entry name" value="Mss4-like"/>
    <property type="match status" value="1"/>
</dbReference>
<evidence type="ECO:0000259" key="6">
    <source>
        <dbReference type="PROSITE" id="PS51891"/>
    </source>
</evidence>
<name>A0A6A5VB36_9PLEO</name>
<evidence type="ECO:0000256" key="5">
    <source>
        <dbReference type="SAM" id="MobiDB-lite"/>
    </source>
</evidence>
<evidence type="ECO:0000256" key="1">
    <source>
        <dbReference type="ARBA" id="ARBA00005495"/>
    </source>
</evidence>
<dbReference type="PROSITE" id="PS51891">
    <property type="entry name" value="CENP_V_GFA"/>
    <property type="match status" value="1"/>
</dbReference>
<protein>
    <recommendedName>
        <fullName evidence="6">CENP-V/GFA domain-containing protein</fullName>
    </recommendedName>
</protein>
<feature type="compositionally biased region" description="Basic and acidic residues" evidence="5">
    <location>
        <begin position="173"/>
        <end position="182"/>
    </location>
</feature>
<proteinExistence type="inferred from homology"/>
<feature type="region of interest" description="Disordered" evidence="5">
    <location>
        <begin position="173"/>
        <end position="193"/>
    </location>
</feature>
<dbReference type="GO" id="GO:0046872">
    <property type="term" value="F:metal ion binding"/>
    <property type="evidence" value="ECO:0007669"/>
    <property type="project" value="UniProtKB-KW"/>
</dbReference>
<feature type="domain" description="CENP-V/GFA" evidence="6">
    <location>
        <begin position="13"/>
        <end position="134"/>
    </location>
</feature>
<evidence type="ECO:0000313" key="8">
    <source>
        <dbReference type="Proteomes" id="UP000800036"/>
    </source>
</evidence>
<keyword evidence="8" id="KW-1185">Reference proteome</keyword>